<comment type="caution">
    <text evidence="2">The sequence shown here is derived from an EMBL/GenBank/DDBJ whole genome shotgun (WGS) entry which is preliminary data.</text>
</comment>
<keyword evidence="2" id="KW-0808">Transferase</keyword>
<feature type="compositionally biased region" description="Acidic residues" evidence="1">
    <location>
        <begin position="229"/>
        <end position="238"/>
    </location>
</feature>
<feature type="region of interest" description="Disordered" evidence="1">
    <location>
        <begin position="163"/>
        <end position="188"/>
    </location>
</feature>
<feature type="region of interest" description="Disordered" evidence="1">
    <location>
        <begin position="201"/>
        <end position="314"/>
    </location>
</feature>
<evidence type="ECO:0000313" key="3">
    <source>
        <dbReference type="Proteomes" id="UP000198287"/>
    </source>
</evidence>
<organism evidence="2 3">
    <name type="scientific">Folsomia candida</name>
    <name type="common">Springtail</name>
    <dbReference type="NCBI Taxonomy" id="158441"/>
    <lineage>
        <taxon>Eukaryota</taxon>
        <taxon>Metazoa</taxon>
        <taxon>Ecdysozoa</taxon>
        <taxon>Arthropoda</taxon>
        <taxon>Hexapoda</taxon>
        <taxon>Collembola</taxon>
        <taxon>Entomobryomorpha</taxon>
        <taxon>Isotomoidea</taxon>
        <taxon>Isotomidae</taxon>
        <taxon>Proisotominae</taxon>
        <taxon>Folsomia</taxon>
    </lineage>
</organism>
<feature type="compositionally biased region" description="Acidic residues" evidence="1">
    <location>
        <begin position="302"/>
        <end position="312"/>
    </location>
</feature>
<dbReference type="PANTHER" id="PTHR35075:SF1">
    <property type="entry name" value="A-KINASE ANCHOR PROTEIN 14"/>
    <property type="match status" value="1"/>
</dbReference>
<feature type="region of interest" description="Disordered" evidence="1">
    <location>
        <begin position="37"/>
        <end position="63"/>
    </location>
</feature>
<accession>A0A226EEK6</accession>
<evidence type="ECO:0000313" key="2">
    <source>
        <dbReference type="EMBL" id="OXA55972.1"/>
    </source>
</evidence>
<proteinExistence type="predicted"/>
<dbReference type="PANTHER" id="PTHR35075">
    <property type="entry name" value="A-KINASE ANCHOR PROTEIN 14"/>
    <property type="match status" value="1"/>
</dbReference>
<name>A0A226EEK6_FOLCA</name>
<dbReference type="Pfam" id="PF14469">
    <property type="entry name" value="AKAP28"/>
    <property type="match status" value="1"/>
</dbReference>
<gene>
    <name evidence="2" type="ORF">Fcan01_09591</name>
</gene>
<keyword evidence="2" id="KW-0418">Kinase</keyword>
<dbReference type="InterPro" id="IPR025663">
    <property type="entry name" value="AKAP_28"/>
</dbReference>
<dbReference type="Proteomes" id="UP000198287">
    <property type="component" value="Unassembled WGS sequence"/>
</dbReference>
<evidence type="ECO:0000256" key="1">
    <source>
        <dbReference type="SAM" id="MobiDB-lite"/>
    </source>
</evidence>
<dbReference type="GO" id="GO:0034237">
    <property type="term" value="F:protein kinase A regulatory subunit binding"/>
    <property type="evidence" value="ECO:0007669"/>
    <property type="project" value="TreeGrafter"/>
</dbReference>
<dbReference type="InterPro" id="IPR053084">
    <property type="entry name" value="AKAP"/>
</dbReference>
<dbReference type="GO" id="GO:0016301">
    <property type="term" value="F:kinase activity"/>
    <property type="evidence" value="ECO:0007669"/>
    <property type="project" value="UniProtKB-KW"/>
</dbReference>
<sequence>MSKNKDKSGACFALTMSSYATKEGACLKDVGEVGMGRGAGPLRPLPPQRRPVSSTYTPSEPVDWDVEEQRPLIFKQQRRLVPTEMQLILPKPQAPEIEIEPWDFEAAEILETQEGGENDDEMNQIVEDFYANLTQELIKKSLDQVDAATLLPMELSNKEYLGEGNFSVQDDQNNEEIGDEFDEAEWSDAEDYGYSTKFPYKKKKPLVNKGGTLPKYVTPAEETEPRPEDDLELEPFEIEEIKEGTTRWSLEDPKNADGRKASRKSKDDPQKPRGSKPLESEEAALLRKSKDDGKGPAPSEEEKAEEEEELPLGEEGMLAFAYVYAGESAMDTNVETSIWQAPDEMLGEDWIAPLTYDKATQVTSDDIAEEYERIEEEERAAEEAEAFRLRRVPSLRADAECLVRPVGYKQLELSVPLEAVTLEATTQVTEQIMDEEWAMERGVFLSKDDILWPTVAEFELENVARRLYDYIGQCWKLDPKWMFYIHPVQSFTDNLRKRVTFEAKFSVPTQQAPIPQATASVFFIFEMSHYALRDEVVKVHYVVEGTRFRHTPGSIPFQDKWLWSVIMDKVRLQRSLGF</sequence>
<feature type="compositionally biased region" description="Acidic residues" evidence="1">
    <location>
        <begin position="172"/>
        <end position="188"/>
    </location>
</feature>
<dbReference type="EMBL" id="LNIX01000004">
    <property type="protein sequence ID" value="OXA55972.1"/>
    <property type="molecule type" value="Genomic_DNA"/>
</dbReference>
<keyword evidence="3" id="KW-1185">Reference proteome</keyword>
<reference evidence="2 3" key="1">
    <citation type="submission" date="2015-12" db="EMBL/GenBank/DDBJ databases">
        <title>The genome of Folsomia candida.</title>
        <authorList>
            <person name="Faddeeva A."/>
            <person name="Derks M.F."/>
            <person name="Anvar Y."/>
            <person name="Smit S."/>
            <person name="Van Straalen N."/>
            <person name="Roelofs D."/>
        </authorList>
    </citation>
    <scope>NUCLEOTIDE SEQUENCE [LARGE SCALE GENOMIC DNA]</scope>
    <source>
        <strain evidence="2 3">VU population</strain>
        <tissue evidence="2">Whole body</tissue>
    </source>
</reference>
<protein>
    <submittedName>
        <fullName evidence="2">A-kinase anchor protein 14</fullName>
    </submittedName>
</protein>
<feature type="compositionally biased region" description="Basic and acidic residues" evidence="1">
    <location>
        <begin position="239"/>
        <end position="294"/>
    </location>
</feature>
<dbReference type="AlphaFoldDB" id="A0A226EEK6"/>
<dbReference type="GO" id="GO:0005952">
    <property type="term" value="C:cAMP-dependent protein kinase complex"/>
    <property type="evidence" value="ECO:0007669"/>
    <property type="project" value="TreeGrafter"/>
</dbReference>